<dbReference type="PANTHER" id="PTHR38340:SF1">
    <property type="entry name" value="S-LAYER PROTEIN"/>
    <property type="match status" value="1"/>
</dbReference>
<evidence type="ECO:0008006" key="5">
    <source>
        <dbReference type="Google" id="ProtNLM"/>
    </source>
</evidence>
<proteinExistence type="predicted"/>
<keyword evidence="4" id="KW-1185">Reference proteome</keyword>
<gene>
    <name evidence="3" type="ORF">GDR74_06700</name>
</gene>
<dbReference type="GO" id="GO:0005509">
    <property type="term" value="F:calcium ion binding"/>
    <property type="evidence" value="ECO:0007669"/>
    <property type="project" value="InterPro"/>
</dbReference>
<accession>A0A5P9JXH8</accession>
<keyword evidence="2" id="KW-0964">Secreted</keyword>
<reference evidence="3 4" key="1">
    <citation type="submission" date="2019-10" db="EMBL/GenBank/DDBJ databases">
        <title>Isolation, Identification of Microvirga thermotolerans HR1, a novel thermophilic bacterium and Comparative Genomics of the genus Microvirga.</title>
        <authorList>
            <person name="Li J."/>
            <person name="Zhang W."/>
            <person name="Lin M."/>
            <person name="Wang J."/>
        </authorList>
    </citation>
    <scope>NUCLEOTIDE SEQUENCE [LARGE SCALE GENOMIC DNA]</scope>
    <source>
        <strain evidence="3 4">HR1</strain>
    </source>
</reference>
<dbReference type="InterPro" id="IPR001343">
    <property type="entry name" value="Hemolysn_Ca-bd"/>
</dbReference>
<dbReference type="RefSeq" id="WP_152585580.1">
    <property type="nucleotide sequence ID" value="NZ_CP045423.1"/>
</dbReference>
<dbReference type="InterPro" id="IPR050557">
    <property type="entry name" value="RTX_toxin/Mannuronan_C5-epim"/>
</dbReference>
<dbReference type="PROSITE" id="PS00330">
    <property type="entry name" value="HEMOLYSIN_CALCIUM"/>
    <property type="match status" value="6"/>
</dbReference>
<dbReference type="Gene3D" id="2.150.10.10">
    <property type="entry name" value="Serralysin-like metalloprotease, C-terminal"/>
    <property type="match status" value="2"/>
</dbReference>
<dbReference type="InterPro" id="IPR011049">
    <property type="entry name" value="Serralysin-like_metalloprot_C"/>
</dbReference>
<dbReference type="KEGG" id="mico:GDR74_06700"/>
<comment type="subcellular location">
    <subcellularLocation>
        <location evidence="1">Secreted</location>
    </subcellularLocation>
</comment>
<dbReference type="Pfam" id="PF00353">
    <property type="entry name" value="HemolysinCabind"/>
    <property type="match status" value="3"/>
</dbReference>
<evidence type="ECO:0000313" key="3">
    <source>
        <dbReference type="EMBL" id="QFU15935.1"/>
    </source>
</evidence>
<sequence length="622" mass="67312">MSNNYSALATFMRANKANPLALAKVMTGWIWTSLLPAADGREPTGAKNVPIVMNASCGWRDILMESLFEGIGIQHRRVNFYDVPFQVNHTATELFINGKWMFFDSTFGIYFTRKGSDTPLSMEEARDSWPNVVIKQSSLTGWQGVFVDPEKVSAKAYRAVKDTFAFAPTNYAGKDGVVSGELYSLYFARKATYLDDSGEKSIGDDRRSWAYSVDSANTKSWLKNTYFIDQKGRVDSQYMLMDNRSHVFTHWDRDDKADWLQKVTKVTANSRLEQSVTLYDDRSKTVIDYDPKSLQPWESVQTHYIGGKVDSVIVHYDDGSVLESTSDPTGMFVWSRYDDLYDGSGQVASTSIVFDDGTVRTYDWARAARIVGGDGNDSLSGTSGIDALFGGAGNDILDGGAGLDRLEGGAGNDVYYVDHGSEIIVERDGGGHDTVVSSVNYILGANVEDLVLTGDAIYGTGQSLNNWVVGNATNNVLTGGGGNDRLIGNEGNDLLTGGTGRDVLEGGPGFDTLWGGAGADTFLWRGTAEMGAIASAADVVKDFSAGQGDRIAVNLVDANIGLAGNQAFTFVGNNGFTGAGQIRYVLSGNETRIYFNTDTDISADAVIKLAGKAAPEANWFVL</sequence>
<dbReference type="Proteomes" id="UP000325614">
    <property type="component" value="Chromosome"/>
</dbReference>
<evidence type="ECO:0000256" key="1">
    <source>
        <dbReference type="ARBA" id="ARBA00004613"/>
    </source>
</evidence>
<organism evidence="3 4">
    <name type="scientific">Microvirga thermotolerans</name>
    <dbReference type="NCBI Taxonomy" id="2651334"/>
    <lineage>
        <taxon>Bacteria</taxon>
        <taxon>Pseudomonadati</taxon>
        <taxon>Pseudomonadota</taxon>
        <taxon>Alphaproteobacteria</taxon>
        <taxon>Hyphomicrobiales</taxon>
        <taxon>Methylobacteriaceae</taxon>
        <taxon>Microvirga</taxon>
    </lineage>
</organism>
<dbReference type="PANTHER" id="PTHR38340">
    <property type="entry name" value="S-LAYER PROTEIN"/>
    <property type="match status" value="1"/>
</dbReference>
<dbReference type="PRINTS" id="PR00313">
    <property type="entry name" value="CABNDNGRPT"/>
</dbReference>
<name>A0A5P9JXH8_9HYPH</name>
<dbReference type="EMBL" id="CP045423">
    <property type="protein sequence ID" value="QFU15935.1"/>
    <property type="molecule type" value="Genomic_DNA"/>
</dbReference>
<evidence type="ECO:0000256" key="2">
    <source>
        <dbReference type="ARBA" id="ARBA00022525"/>
    </source>
</evidence>
<protein>
    <recommendedName>
        <fullName evidence="5">Calcium-binding protein</fullName>
    </recommendedName>
</protein>
<dbReference type="InterPro" id="IPR018511">
    <property type="entry name" value="Hemolysin-typ_Ca-bd_CS"/>
</dbReference>
<dbReference type="SUPFAM" id="SSF51120">
    <property type="entry name" value="beta-Roll"/>
    <property type="match status" value="2"/>
</dbReference>
<dbReference type="GO" id="GO:0005576">
    <property type="term" value="C:extracellular region"/>
    <property type="evidence" value="ECO:0007669"/>
    <property type="project" value="UniProtKB-SubCell"/>
</dbReference>
<dbReference type="AlphaFoldDB" id="A0A5P9JXH8"/>
<evidence type="ECO:0000313" key="4">
    <source>
        <dbReference type="Proteomes" id="UP000325614"/>
    </source>
</evidence>